<dbReference type="Pfam" id="PF15978">
    <property type="entry name" value="TnsD"/>
    <property type="match status" value="1"/>
</dbReference>
<dbReference type="RefSeq" id="WP_377769229.1">
    <property type="nucleotide sequence ID" value="NZ_JBHUHO010000002.1"/>
</dbReference>
<evidence type="ECO:0000313" key="2">
    <source>
        <dbReference type="EMBL" id="MFD2114257.1"/>
    </source>
</evidence>
<dbReference type="InterPro" id="IPR032750">
    <property type="entry name" value="TnsD_C"/>
</dbReference>
<dbReference type="EMBL" id="JBHUHO010000002">
    <property type="protein sequence ID" value="MFD2114257.1"/>
    <property type="molecule type" value="Genomic_DNA"/>
</dbReference>
<organism evidence="2 3">
    <name type="scientific">Paenibacillus yanchengensis</name>
    <dbReference type="NCBI Taxonomy" id="2035833"/>
    <lineage>
        <taxon>Bacteria</taxon>
        <taxon>Bacillati</taxon>
        <taxon>Bacillota</taxon>
        <taxon>Bacilli</taxon>
        <taxon>Bacillales</taxon>
        <taxon>Paenibacillaceae</taxon>
        <taxon>Paenibacillus</taxon>
    </lineage>
</organism>
<comment type="caution">
    <text evidence="2">The sequence shown here is derived from an EMBL/GenBank/DDBJ whole genome shotgun (WGS) entry which is preliminary data.</text>
</comment>
<feature type="domain" description="Transposon Tn7 transposition protein TnsD C-terminal" evidence="1">
    <location>
        <begin position="30"/>
        <end position="93"/>
    </location>
</feature>
<protein>
    <submittedName>
        <fullName evidence="2">TnsD family Tn7-like transposition protein</fullName>
    </submittedName>
</protein>
<sequence>MSSLCSTKNYKSEQLQILKKDRSDEKLVSKKRILSHRINWLLQDLETAEEVRKVAIDIVKNETKLVRITKTEIGRTLRIQSLLVRACSKLPKT</sequence>
<name>A0ABW4YF84_9BACL</name>
<accession>A0ABW4YF84</accession>
<dbReference type="Proteomes" id="UP001597362">
    <property type="component" value="Unassembled WGS sequence"/>
</dbReference>
<keyword evidence="3" id="KW-1185">Reference proteome</keyword>
<evidence type="ECO:0000313" key="3">
    <source>
        <dbReference type="Proteomes" id="UP001597362"/>
    </source>
</evidence>
<gene>
    <name evidence="2" type="ORF">ACFSJH_00610</name>
</gene>
<proteinExistence type="predicted"/>
<reference evidence="3" key="1">
    <citation type="journal article" date="2019" name="Int. J. Syst. Evol. Microbiol.">
        <title>The Global Catalogue of Microorganisms (GCM) 10K type strain sequencing project: providing services to taxonomists for standard genome sequencing and annotation.</title>
        <authorList>
            <consortium name="The Broad Institute Genomics Platform"/>
            <consortium name="The Broad Institute Genome Sequencing Center for Infectious Disease"/>
            <person name="Wu L."/>
            <person name="Ma J."/>
        </authorList>
    </citation>
    <scope>NUCLEOTIDE SEQUENCE [LARGE SCALE GENOMIC DNA]</scope>
    <source>
        <strain evidence="3">GH52</strain>
    </source>
</reference>
<evidence type="ECO:0000259" key="1">
    <source>
        <dbReference type="Pfam" id="PF15978"/>
    </source>
</evidence>